<name>A0A7L3JMU8_THACH</name>
<evidence type="ECO:0000313" key="3">
    <source>
        <dbReference type="Proteomes" id="UP000556761"/>
    </source>
</evidence>
<feature type="non-terminal residue" evidence="2">
    <location>
        <position position="1"/>
    </location>
</feature>
<dbReference type="EMBL" id="VZTW01050353">
    <property type="protein sequence ID" value="NXU30848.1"/>
    <property type="molecule type" value="Genomic_DNA"/>
</dbReference>
<feature type="domain" description="Ubiquitin-like" evidence="1">
    <location>
        <begin position="14"/>
        <end position="86"/>
    </location>
</feature>
<dbReference type="Proteomes" id="UP000556761">
    <property type="component" value="Unassembled WGS sequence"/>
</dbReference>
<feature type="non-terminal residue" evidence="2">
    <location>
        <position position="130"/>
    </location>
</feature>
<organism evidence="2 3">
    <name type="scientific">Thalassarche chlororhynchos</name>
    <name type="common">Atlantic yellow-nosed albatross</name>
    <name type="synonym">Diomedea chlororhynchos</name>
    <dbReference type="NCBI Taxonomy" id="54017"/>
    <lineage>
        <taxon>Eukaryota</taxon>
        <taxon>Metazoa</taxon>
        <taxon>Chordata</taxon>
        <taxon>Craniata</taxon>
        <taxon>Vertebrata</taxon>
        <taxon>Euteleostomi</taxon>
        <taxon>Archelosauria</taxon>
        <taxon>Archosauria</taxon>
        <taxon>Dinosauria</taxon>
        <taxon>Saurischia</taxon>
        <taxon>Theropoda</taxon>
        <taxon>Coelurosauria</taxon>
        <taxon>Aves</taxon>
        <taxon>Neognathae</taxon>
        <taxon>Neoaves</taxon>
        <taxon>Aequornithes</taxon>
        <taxon>Procellariiformes</taxon>
        <taxon>Diomedeidae</taxon>
        <taxon>Thalassarche</taxon>
    </lineage>
</organism>
<dbReference type="PROSITE" id="PS50053">
    <property type="entry name" value="UBIQUITIN_2"/>
    <property type="match status" value="1"/>
</dbReference>
<sequence length="130" mass="14903">MAEQQAAADSPGKFCIFVKTLIGKTFTVPVSLDDSVWELKAKLNAQDSSLTPEGGRLVYNNRQMNDDLTLRDYEITPNCFLYHISRSKCRVVQGRWVRIRHALVLTDNLVQWGWWSCMVVSIGPQLTAWW</sequence>
<proteinExistence type="predicted"/>
<dbReference type="InterPro" id="IPR000626">
    <property type="entry name" value="Ubiquitin-like_dom"/>
</dbReference>
<keyword evidence="3" id="KW-1185">Reference proteome</keyword>
<comment type="caution">
    <text evidence="2">The sequence shown here is derived from an EMBL/GenBank/DDBJ whole genome shotgun (WGS) entry which is preliminary data.</text>
</comment>
<dbReference type="InterPro" id="IPR029071">
    <property type="entry name" value="Ubiquitin-like_domsf"/>
</dbReference>
<dbReference type="SUPFAM" id="SSF54236">
    <property type="entry name" value="Ubiquitin-like"/>
    <property type="match status" value="1"/>
</dbReference>
<accession>A0A7L3JMU8</accession>
<dbReference type="CDD" id="cd17039">
    <property type="entry name" value="Ubl_ubiquitin_like"/>
    <property type="match status" value="1"/>
</dbReference>
<gene>
    <name evidence="2" type="primary">Ubiqp_0</name>
    <name evidence="2" type="ORF">THACHL_R12831</name>
</gene>
<evidence type="ECO:0000259" key="1">
    <source>
        <dbReference type="PROSITE" id="PS50053"/>
    </source>
</evidence>
<protein>
    <submittedName>
        <fullName evidence="2">UBIQP protein</fullName>
    </submittedName>
</protein>
<reference evidence="2 3" key="1">
    <citation type="submission" date="2019-09" db="EMBL/GenBank/DDBJ databases">
        <title>Bird 10,000 Genomes (B10K) Project - Family phase.</title>
        <authorList>
            <person name="Zhang G."/>
        </authorList>
    </citation>
    <scope>NUCLEOTIDE SEQUENCE [LARGE SCALE GENOMIC DNA]</scope>
    <source>
        <strain evidence="2">B10K-DU-029-24</strain>
        <tissue evidence="2">Muscle</tissue>
    </source>
</reference>
<dbReference type="Pfam" id="PF00240">
    <property type="entry name" value="ubiquitin"/>
    <property type="match status" value="1"/>
</dbReference>
<dbReference type="AlphaFoldDB" id="A0A7L3JMU8"/>
<evidence type="ECO:0000313" key="2">
    <source>
        <dbReference type="EMBL" id="NXU30848.1"/>
    </source>
</evidence>
<dbReference type="Gene3D" id="3.10.20.90">
    <property type="entry name" value="Phosphatidylinositol 3-kinase Catalytic Subunit, Chain A, domain 1"/>
    <property type="match status" value="1"/>
</dbReference>
<dbReference type="SMART" id="SM00213">
    <property type="entry name" value="UBQ"/>
    <property type="match status" value="1"/>
</dbReference>
<dbReference type="OrthoDB" id="9375148at2759"/>